<keyword evidence="1" id="KW-0472">Membrane</keyword>
<reference evidence="2" key="1">
    <citation type="submission" date="2021-06" db="EMBL/GenBank/DDBJ databases">
        <authorList>
            <person name="Kallberg Y."/>
            <person name="Tangrot J."/>
            <person name="Rosling A."/>
        </authorList>
    </citation>
    <scope>NUCLEOTIDE SEQUENCE</scope>
    <source>
        <strain evidence="2">FL130A</strain>
    </source>
</reference>
<keyword evidence="1" id="KW-0812">Transmembrane</keyword>
<feature type="non-terminal residue" evidence="2">
    <location>
        <position position="1"/>
    </location>
</feature>
<evidence type="ECO:0000313" key="3">
    <source>
        <dbReference type="Proteomes" id="UP000789508"/>
    </source>
</evidence>
<accession>A0A9N9HLZ1</accession>
<evidence type="ECO:0000256" key="1">
    <source>
        <dbReference type="SAM" id="Phobius"/>
    </source>
</evidence>
<feature type="transmembrane region" description="Helical" evidence="1">
    <location>
        <begin position="97"/>
        <end position="119"/>
    </location>
</feature>
<dbReference type="EMBL" id="CAJVPS010016397">
    <property type="protein sequence ID" value="CAG8689808.1"/>
    <property type="molecule type" value="Genomic_DNA"/>
</dbReference>
<dbReference type="OrthoDB" id="2410842at2759"/>
<dbReference type="Proteomes" id="UP000789508">
    <property type="component" value="Unassembled WGS sequence"/>
</dbReference>
<proteinExistence type="predicted"/>
<feature type="transmembrane region" description="Helical" evidence="1">
    <location>
        <begin position="64"/>
        <end position="85"/>
    </location>
</feature>
<evidence type="ECO:0000313" key="2">
    <source>
        <dbReference type="EMBL" id="CAG8689808.1"/>
    </source>
</evidence>
<keyword evidence="3" id="KW-1185">Reference proteome</keyword>
<comment type="caution">
    <text evidence="2">The sequence shown here is derived from an EMBL/GenBank/DDBJ whole genome shotgun (WGS) entry which is preliminary data.</text>
</comment>
<dbReference type="AlphaFoldDB" id="A0A9N9HLZ1"/>
<name>A0A9N9HLZ1_9GLOM</name>
<sequence>VSKLQKAVNVVSSSGKPTVEVTVPEDVNDVYKQALDAVRQPKVDDVSIATPSQKKEDSRKSFRTMVVLLWIFSNALLIIVVTYVSGDASRTDKYMAIILWSVAGLAAFRFLGTTTYLIFRLFTDPNILVCWK</sequence>
<protein>
    <submittedName>
        <fullName evidence="2">13874_t:CDS:1</fullName>
    </submittedName>
</protein>
<organism evidence="2 3">
    <name type="scientific">Ambispora leptoticha</name>
    <dbReference type="NCBI Taxonomy" id="144679"/>
    <lineage>
        <taxon>Eukaryota</taxon>
        <taxon>Fungi</taxon>
        <taxon>Fungi incertae sedis</taxon>
        <taxon>Mucoromycota</taxon>
        <taxon>Glomeromycotina</taxon>
        <taxon>Glomeromycetes</taxon>
        <taxon>Archaeosporales</taxon>
        <taxon>Ambisporaceae</taxon>
        <taxon>Ambispora</taxon>
    </lineage>
</organism>
<keyword evidence="1" id="KW-1133">Transmembrane helix</keyword>
<gene>
    <name evidence="2" type="ORF">ALEPTO_LOCUS11165</name>
</gene>